<evidence type="ECO:0000313" key="4">
    <source>
        <dbReference type="Proteomes" id="UP000077755"/>
    </source>
</evidence>
<dbReference type="Pfam" id="PF01803">
    <property type="entry name" value="LIM_bind"/>
    <property type="match status" value="1"/>
</dbReference>
<dbReference type="InterPro" id="IPR029005">
    <property type="entry name" value="LIM-bd/SEUSS"/>
</dbReference>
<protein>
    <submittedName>
        <fullName evidence="2">Uncharacterized protein</fullName>
    </submittedName>
</protein>
<feature type="region of interest" description="Disordered" evidence="1">
    <location>
        <begin position="357"/>
        <end position="388"/>
    </location>
</feature>
<sequence length="388" mass="43516">MAELLGHGPSNSERVSSLPVLSSNSVVASHGPLLAQQESDKEIYGQQQMWHNQQNGQISMTVSEPATMQLPKKSAMQPSLPNRPLYVPGNCARRFIQYMHQLHRNANASIEFWRKVVAEFFAPTAKKRWCFSLCKNRPKQGATFAQREWHCQVCEQKPGCGYEVTAEMLPTLARVGHETGILQELLYVDMPSEHPRLSGEIAVHYNKATVELVYENLRIAHDGHLCVVFTPDQKITSWDFCIRNVEQYISGRSLLPQLHKLEFLSWNYNRAVRSTSSILQSSELKRHSEKLVEAASGLQKALNMPQVTDVGYTRRYLRCIEISEVVNCMGDVLDLSVATGLSPRMSLAVLGGLSSEDRAVDSNSSRKRPLLQITDRNKKAPNGGQSNA</sequence>
<evidence type="ECO:0000313" key="2">
    <source>
        <dbReference type="EMBL" id="KZN08685.1"/>
    </source>
</evidence>
<name>A0A166G8Y6_DAUCS</name>
<organism evidence="2">
    <name type="scientific">Daucus carota subsp. sativus</name>
    <name type="common">Carrot</name>
    <dbReference type="NCBI Taxonomy" id="79200"/>
    <lineage>
        <taxon>Eukaryota</taxon>
        <taxon>Viridiplantae</taxon>
        <taxon>Streptophyta</taxon>
        <taxon>Embryophyta</taxon>
        <taxon>Tracheophyta</taxon>
        <taxon>Spermatophyta</taxon>
        <taxon>Magnoliopsida</taxon>
        <taxon>eudicotyledons</taxon>
        <taxon>Gunneridae</taxon>
        <taxon>Pentapetalae</taxon>
        <taxon>asterids</taxon>
        <taxon>campanulids</taxon>
        <taxon>Apiales</taxon>
        <taxon>Apiaceae</taxon>
        <taxon>Apioideae</taxon>
        <taxon>Scandiceae</taxon>
        <taxon>Daucinae</taxon>
        <taxon>Daucus</taxon>
        <taxon>Daucus sect. Daucus</taxon>
    </lineage>
</organism>
<dbReference type="Gramene" id="KZN08685">
    <property type="protein sequence ID" value="KZN08685"/>
    <property type="gene ID" value="DCAR_001215"/>
</dbReference>
<dbReference type="AlphaFoldDB" id="A0A166G8Y6"/>
<dbReference type="OMA" id="EMATSKM"/>
<keyword evidence="4" id="KW-1185">Reference proteome</keyword>
<dbReference type="EMBL" id="LNRQ01000001">
    <property type="protein sequence ID" value="KZN08685.1"/>
    <property type="molecule type" value="Genomic_DNA"/>
</dbReference>
<evidence type="ECO:0000313" key="3">
    <source>
        <dbReference type="EMBL" id="WOG82109.1"/>
    </source>
</evidence>
<accession>A0A166G8Y6</accession>
<gene>
    <name evidence="2" type="ORF">DCAR_001215</name>
    <name evidence="3" type="ORF">DCAR_0101271</name>
</gene>
<dbReference type="PANTHER" id="PTHR10378">
    <property type="entry name" value="LIM DOMAIN-BINDING PROTEIN"/>
    <property type="match status" value="1"/>
</dbReference>
<dbReference type="STRING" id="79200.A0A166G8Y6"/>
<dbReference type="EMBL" id="CP093343">
    <property type="protein sequence ID" value="WOG82109.1"/>
    <property type="molecule type" value="Genomic_DNA"/>
</dbReference>
<proteinExistence type="predicted"/>
<reference evidence="2" key="1">
    <citation type="journal article" date="2016" name="Nat. Genet.">
        <title>A high-quality carrot genome assembly provides new insights into carotenoid accumulation and asterid genome evolution.</title>
        <authorList>
            <person name="Iorizzo M."/>
            <person name="Ellison S."/>
            <person name="Senalik D."/>
            <person name="Zeng P."/>
            <person name="Satapoomin P."/>
            <person name="Huang J."/>
            <person name="Bowman M."/>
            <person name="Iovene M."/>
            <person name="Sanseverino W."/>
            <person name="Cavagnaro P."/>
            <person name="Yildiz M."/>
            <person name="Macko-Podgorni A."/>
            <person name="Moranska E."/>
            <person name="Grzebelus E."/>
            <person name="Grzebelus D."/>
            <person name="Ashrafi H."/>
            <person name="Zheng Z."/>
            <person name="Cheng S."/>
            <person name="Spooner D."/>
            <person name="Van Deynze A."/>
            <person name="Simon P."/>
        </authorList>
    </citation>
    <scope>NUCLEOTIDE SEQUENCE [LARGE SCALE GENOMIC DNA]</scope>
    <source>
        <tissue evidence="2">Leaf</tissue>
    </source>
</reference>
<reference evidence="3" key="2">
    <citation type="submission" date="2022-03" db="EMBL/GenBank/DDBJ databases">
        <title>Draft title - Genomic analysis of global carrot germplasm unveils the trajectory of domestication and the origin of high carotenoid orange carrot.</title>
        <authorList>
            <person name="Iorizzo M."/>
            <person name="Ellison S."/>
            <person name="Senalik D."/>
            <person name="Macko-Podgorni A."/>
            <person name="Grzebelus D."/>
            <person name="Bostan H."/>
            <person name="Rolling W."/>
            <person name="Curaba J."/>
            <person name="Simon P."/>
        </authorList>
    </citation>
    <scope>NUCLEOTIDE SEQUENCE</scope>
    <source>
        <tissue evidence="3">Leaf</tissue>
    </source>
</reference>
<dbReference type="Proteomes" id="UP000077755">
    <property type="component" value="Chromosome 1"/>
</dbReference>
<evidence type="ECO:0000256" key="1">
    <source>
        <dbReference type="SAM" id="MobiDB-lite"/>
    </source>
</evidence>